<dbReference type="EMBL" id="UINC01012896">
    <property type="protein sequence ID" value="SVA56062.1"/>
    <property type="molecule type" value="Genomic_DNA"/>
</dbReference>
<evidence type="ECO:0000313" key="2">
    <source>
        <dbReference type="EMBL" id="SVA56062.1"/>
    </source>
</evidence>
<feature type="domain" description="3-keto-alpha-glucoside-1,2-lyase/3-keto-2-hydroxy-glucal hydratase" evidence="1">
    <location>
        <begin position="13"/>
        <end position="103"/>
    </location>
</feature>
<feature type="non-terminal residue" evidence="2">
    <location>
        <position position="129"/>
    </location>
</feature>
<dbReference type="InterPro" id="IPR010496">
    <property type="entry name" value="AL/BT2_dom"/>
</dbReference>
<protein>
    <recommendedName>
        <fullName evidence="1">3-keto-alpha-glucoside-1,2-lyase/3-keto-2-hydroxy-glucal hydratase domain-containing protein</fullName>
    </recommendedName>
</protein>
<organism evidence="2">
    <name type="scientific">marine metagenome</name>
    <dbReference type="NCBI Taxonomy" id="408172"/>
    <lineage>
        <taxon>unclassified sequences</taxon>
        <taxon>metagenomes</taxon>
        <taxon>ecological metagenomes</taxon>
    </lineage>
</organism>
<gene>
    <name evidence="2" type="ORF">METZ01_LOCUS108916</name>
</gene>
<evidence type="ECO:0000259" key="1">
    <source>
        <dbReference type="Pfam" id="PF06439"/>
    </source>
</evidence>
<name>A0A381WUL9_9ZZZZ</name>
<dbReference type="GO" id="GO:0016787">
    <property type="term" value="F:hydrolase activity"/>
    <property type="evidence" value="ECO:0007669"/>
    <property type="project" value="InterPro"/>
</dbReference>
<sequence length="129" mass="14333">MSPVTGQGADTEFKSLLAADTLDGWETIGSAKWKVAKGELVTGQDGDPKRSGILQTKRHYRDFELKLDFKIDEHGKYNSGVYLRRPTERGVGRPYQVNIGRGAAGEPVGLHLDDWLAKGDEHDKIRRAL</sequence>
<proteinExistence type="predicted"/>
<dbReference type="Gene3D" id="2.60.120.560">
    <property type="entry name" value="Exo-inulinase, domain 1"/>
    <property type="match status" value="1"/>
</dbReference>
<dbReference type="Pfam" id="PF06439">
    <property type="entry name" value="3keto-disac_hyd"/>
    <property type="match status" value="1"/>
</dbReference>
<dbReference type="AlphaFoldDB" id="A0A381WUL9"/>
<accession>A0A381WUL9</accession>
<reference evidence="2" key="1">
    <citation type="submission" date="2018-05" db="EMBL/GenBank/DDBJ databases">
        <authorList>
            <person name="Lanie J.A."/>
            <person name="Ng W.-L."/>
            <person name="Kazmierczak K.M."/>
            <person name="Andrzejewski T.M."/>
            <person name="Davidsen T.M."/>
            <person name="Wayne K.J."/>
            <person name="Tettelin H."/>
            <person name="Glass J.I."/>
            <person name="Rusch D."/>
            <person name="Podicherti R."/>
            <person name="Tsui H.-C.T."/>
            <person name="Winkler M.E."/>
        </authorList>
    </citation>
    <scope>NUCLEOTIDE SEQUENCE</scope>
</reference>